<keyword evidence="4" id="KW-1185">Reference proteome</keyword>
<evidence type="ECO:0000256" key="1">
    <source>
        <dbReference type="SAM" id="Coils"/>
    </source>
</evidence>
<reference evidence="3 4" key="1">
    <citation type="submission" date="2023-02" db="EMBL/GenBank/DDBJ databases">
        <title>Encephalitozoon hellem ATCC 50451 complete genome.</title>
        <authorList>
            <person name="Mascarenhas dos Santos A.C."/>
            <person name="Julian A.T."/>
            <person name="Pombert J.-F."/>
        </authorList>
    </citation>
    <scope>NUCLEOTIDE SEQUENCE [LARGE SCALE GENOMIC DNA]</scope>
    <source>
        <strain evidence="3 4">ATCC 50451</strain>
    </source>
</reference>
<dbReference type="PANTHER" id="PTHR10676:SF396">
    <property type="entry name" value="DYNEIN AXONEMAL HEAVY CHAIN 1"/>
    <property type="match status" value="1"/>
</dbReference>
<evidence type="ECO:0000313" key="3">
    <source>
        <dbReference type="EMBL" id="WEL39633.1"/>
    </source>
</evidence>
<dbReference type="Gene3D" id="3.40.50.300">
    <property type="entry name" value="P-loop containing nucleotide triphosphate hydrolases"/>
    <property type="match status" value="2"/>
</dbReference>
<keyword evidence="1" id="KW-0175">Coiled coil</keyword>
<feature type="domain" description="AAA+ ATPase" evidence="2">
    <location>
        <begin position="1807"/>
        <end position="1967"/>
    </location>
</feature>
<sequence length="3136" mass="363008">MDINNTLYKEINRIGEKLKSLESPCECVIDINGRASLYRGEVPGDADCMIKHREDGFLIFKGSHEFMIDAMSSFIIPSIISRAKKEAMPISMGGTLRLLGHHASHLARALNKKASSARPCLNMETQDVSKIYEKYANDLKNGLDPEKLLSKCEMDLIHRSGEQWVSCIRRLYESTGSTRDGFCEEKDFWSRFYMSMCYIREFREYEVFRFAHDVLRKSGRFVIVTTLDSLLSSDKYFELGKRLYGFYEDIDFSGIYFPKSLYEFKDCTINAIEMISKSIGKQSKMARKLILVQMDRLVGLIMDHVNEHMSIGLIECFDELLIRCIEGMSSLSTSMEEEESEVGSFESSLFYEFRGRERLERFYAEFEGIKRVVLFTWSFKRLGKVLFDLPEGLKDKDCEAEHRVLLQETVLEVGDPSDEPVVAWMAKDIFDPEIRSQISFHSQEIFASDVLNAVFERVNEAGLALLGESDSEVLSVLLGEEDGERFSKLCKIMEMFRFFNSFGTFSRRTLNSRMMIIRYLNSIVNVGFSSLCEDCCSKVPNILILRDLLTEVDRVLRLFFGEVNDGMVHLSEIRKTRNYVERQTDDVIDEWSSWVLSDEFFSERVVRIHRVGGGRKFKVSLGPTVLKRLEEYLVIVELEDSTHRITQEVREAAFLASKIKSAYAKLYDGCNTINMILEDMYSDMDLFYGEVDAVFASMENILELRWKDVKETREIDALMNKIGELESRVYSYRFFVMKVAREEMRAVFSKQIQKRMVFSLESNAYLEFFKFYEKSIVIRGINRSMGRVFLQYLESVLEALKADDSNFFISRHRIKGGRIKSTGECCDLVGLFEPPLSEYFKILDRIFPSESGYFFDEILLRFNPDDEAKARVESIIEAVRTKYSTCLETLEAVFVSELPSGLYERFTKIKDSCRSVEMLVKNMIPFFVFEHCMDASEHIKLLEAACDEVQRFVDIENSRVYEMLTSRKTSADDAMWPKRGVEECDLVSEVSQMIEVSEYLNSNEFKTLEELNKAVSEHGMRKPGISIELLRKERDASLKASKEVLNAFLNEVPFDSLKLMRKSLVEEARILEEKIDDITREKDELMFWPVFKSLKAKQRELDERIGSFNKVLKIVELPMISSNLSEKIDVLDNEWSNFTKLGASLKEYESQRVCNVDIHEITSFLKSIDVDKSCAGYYKEFLNKIRHYVLASSYLQHVRSFYVKKKYFDVEMEMKQFFFLFNKEEIEEKLMDSRMEYEVERYIEKVRAEVSLMRLETRIAVGEQLVVSNVDDAMDKVNKLLVEHDSISRFNKKHFLFEELNGVKLLMSRCLDLLSCIEEVQKGILGFANVFSAEMLEFESKRYSMIRQKFSDSLFGPRSSGVAQNEYVELETLLAHEDKFLDIKKNLDDTTRGLKAFLKRCREETPRLYLVSDDDLIKALNSRSYYKEIVRMMFNIGSVIDKNGNVIGFESCGERVMLRKQIPIDQSIGGFVRMLSEEIRNTLKSWFYESLEDIKEGCPSIILDLVTEFKYFSMKDCKMTPKLRMLEREMKKHPNGVSRLYPKPVMVDGVVYMDSIEKTEYGFEYYPPTDIVFTSLVCRVISSIVVSLRSLCGVILYGRSGTGKTESVKYYCRLVGRPVFVFCCNEGCELVTLRNVIEAGVLTGSYLCFDEFNRLSSEIMSGATELILSNRNKTKFFLTMNIGYKGRYQLPISLRGVFGEIRIDVPDTKDIIDHYCGEISEKIYQLMCKVEASASKQEHYDFGLRAIRVIARKSGEFEIMKSIVYFYMACLLRKDKAVFVKEMKKAFGTEVDVNLSYKDMAMYGFESGRGVLIVGRNGVGKSRLIRMVRDVRKAICFYYNPKNMGRVFGWRDDLTGEWRDSKFVRDLRRNMHRKEECWFVFDGIVESFWIEDFNSILDENRLLCLSSGERIMIPDHYRFVFESTSTEKLTPATLTRVFLIYMEEGEPSSALSERDASDSEKDIKYDGSKVQGFPFRKLTSTEEQSFYAGSIEALSSDGRRAFFIRGEEGVGKRSLVEEVFSDDVTVIEGKVLEASRMERILGEDKIKRINGEKVHDVRSVVYIEGFDCTNENLVEVVREYNEYGRVGELEIKNMVLICGIDEKRGEDAVCNTAAERLKKNMRSIFVEAPRNISFLFGEEIRKRFRDTRHFEDTMKILETVLFAYRSLGVSLGKAIGFIRTLRDLCIGEEDIASLMYFESKIYFGECVRLRDEIQRIFGRKVDEIEFDLETGKFRKAGESSDVSYIGSILHRGYNVVIEGPKMSGKHWVIKECMRRMKINVKVVGSSDEKKIDGQTAFLVENGHSLGRSILSRCMVFKLARAAYYSVDLLKVYNMVANENISLEDVWRRCLVPEVGICIDSESIGALIETSPLIMNVEEDGHPPSCLHPNVITTSFFCKSIGFVESFVRICKVLREKEAKRKEFLIGGLGKIEEFRKEAWALGSESSRKKKDLEELDLKLDKQLEKIISSQKQLEDEKNVVGNRKKEMEEALKINQKKQEMIDKRLEIAKALLEESRRSIEELPKSSLSEIKVMINPPEIIRNTIEAVFWLVEGAAKGNAERIEWRRLIQFMKREDFVSKVLNCRSTAIPSALEELISDPLFTYEKAQNASKACGSLFMWVIARCKYAKIVEEILPMEEEIAVLGGSILRNREKIEEEEKKLSDIEGRIEDMKNEYNASVLRLESIKIEISTADEKASLVSRIIEELSDEIEKWKRMKYMCPIRHMLTSTDWVLRHNKNGFAHGGNVSELLKARRFICTSLEDKNYQQILSNCNYYGNDVIIYGCDRFDKDVYRALKQQMDSAAYSIILVSNSGTNFYKEYTFNCEFTEKFEAEESRSLERSEERLLELIVGHAPLDEICRHKKALEEERSIDRRHARKREIYEFLNTVFNKKSKVFFDKYGVHLSFRIYKEYVENVLFPILYGKTCNDSTKDMWSSIMDTDIGLLKDMISSDVDLFYSNSLPDTKSGYADILCEIARYPFDYTLVIACDDAIHMIEEKIEITSVISAGPKENNEKIREMLSEKSQESRTYLIKNIHFLRNIKKTGNSRLILTIEEGKKHSLMEDTKVVYCKRCVAREAADLALISEGDSELVRFHMEMASRSSQFGLKDLLLCTENMRYCDREYLKTIVYGSRIDM</sequence>
<dbReference type="Pfam" id="PF07728">
    <property type="entry name" value="AAA_5"/>
    <property type="match status" value="1"/>
</dbReference>
<protein>
    <submittedName>
        <fullName evidence="3">Dynein heavy chain</fullName>
    </submittedName>
</protein>
<dbReference type="PANTHER" id="PTHR10676">
    <property type="entry name" value="DYNEIN HEAVY CHAIN FAMILY PROTEIN"/>
    <property type="match status" value="1"/>
</dbReference>
<organism evidence="3 4">
    <name type="scientific">Encephalitozoon hellem</name>
    <name type="common">Microsporidian parasite</name>
    <dbReference type="NCBI Taxonomy" id="27973"/>
    <lineage>
        <taxon>Eukaryota</taxon>
        <taxon>Fungi</taxon>
        <taxon>Fungi incertae sedis</taxon>
        <taxon>Microsporidia</taxon>
        <taxon>Unikaryonidae</taxon>
        <taxon>Encephalitozoon</taxon>
    </lineage>
</organism>
<feature type="coiled-coil region" evidence="1">
    <location>
        <begin position="2445"/>
        <end position="2490"/>
    </location>
</feature>
<dbReference type="InterPro" id="IPR003593">
    <property type="entry name" value="AAA+_ATPase"/>
</dbReference>
<dbReference type="SUPFAM" id="SSF52540">
    <property type="entry name" value="P-loop containing nucleoside triphosphate hydrolases"/>
    <property type="match status" value="2"/>
</dbReference>
<dbReference type="InterPro" id="IPR024743">
    <property type="entry name" value="Dynein_HC_stalk"/>
</dbReference>
<dbReference type="InterPro" id="IPR011704">
    <property type="entry name" value="ATPase_dyneun-rel_AAA"/>
</dbReference>
<dbReference type="SMART" id="SM00382">
    <property type="entry name" value="AAA"/>
    <property type="match status" value="2"/>
</dbReference>
<evidence type="ECO:0000313" key="4">
    <source>
        <dbReference type="Proteomes" id="UP001217963"/>
    </source>
</evidence>
<dbReference type="EMBL" id="CP119071">
    <property type="protein sequence ID" value="WEL39633.1"/>
    <property type="molecule type" value="Genomic_DNA"/>
</dbReference>
<dbReference type="InterPro" id="IPR027417">
    <property type="entry name" value="P-loop_NTPase"/>
</dbReference>
<dbReference type="Gene3D" id="1.20.920.20">
    <property type="match status" value="1"/>
</dbReference>
<dbReference type="Proteomes" id="UP001217963">
    <property type="component" value="Chromosome X"/>
</dbReference>
<dbReference type="InterPro" id="IPR013602">
    <property type="entry name" value="Dynein_heavy_linker"/>
</dbReference>
<proteinExistence type="predicted"/>
<feature type="coiled-coil region" evidence="1">
    <location>
        <begin position="1054"/>
        <end position="1081"/>
    </location>
</feature>
<dbReference type="Gene3D" id="1.10.8.710">
    <property type="match status" value="1"/>
</dbReference>
<gene>
    <name evidence="3" type="ORF">PFJ87_10g00810</name>
</gene>
<dbReference type="Pfam" id="PF12774">
    <property type="entry name" value="AAA_6"/>
    <property type="match status" value="2"/>
</dbReference>
<accession>A0ABY8CL35</accession>
<evidence type="ECO:0000259" key="2">
    <source>
        <dbReference type="SMART" id="SM00382"/>
    </source>
</evidence>
<name>A0ABY8CL35_ENCHE</name>
<feature type="coiled-coil region" evidence="1">
    <location>
        <begin position="2647"/>
        <end position="2688"/>
    </location>
</feature>
<dbReference type="InterPro" id="IPR035699">
    <property type="entry name" value="AAA_6"/>
</dbReference>
<dbReference type="InterPro" id="IPR026983">
    <property type="entry name" value="DHC"/>
</dbReference>
<dbReference type="Pfam" id="PF08393">
    <property type="entry name" value="DHC_N2"/>
    <property type="match status" value="1"/>
</dbReference>
<dbReference type="InterPro" id="IPR043157">
    <property type="entry name" value="Dynein_AAA1S"/>
</dbReference>
<feature type="domain" description="AAA+ ATPase" evidence="2">
    <location>
        <begin position="1590"/>
        <end position="1707"/>
    </location>
</feature>
<dbReference type="Pfam" id="PF12777">
    <property type="entry name" value="MT"/>
    <property type="match status" value="1"/>
</dbReference>